<sequence length="122" mass="14219">MFNYSVVLLCVLDFASMGSIRLLCVVVLSFSAFVLSLQDDRFREVKGINPIMRYWAQTRLRKKLPMLEALASKKKESDSQKYRNCYFSPVQCQLPVLINIDPLASAIKPDLQQDLYSRFRRY</sequence>
<evidence type="ECO:0000313" key="2">
    <source>
        <dbReference type="EMBL" id="EYC23557.1"/>
    </source>
</evidence>
<proteinExistence type="predicted"/>
<organism evidence="2 3">
    <name type="scientific">Ancylostoma ceylanicum</name>
    <dbReference type="NCBI Taxonomy" id="53326"/>
    <lineage>
        <taxon>Eukaryota</taxon>
        <taxon>Metazoa</taxon>
        <taxon>Ecdysozoa</taxon>
        <taxon>Nematoda</taxon>
        <taxon>Chromadorea</taxon>
        <taxon>Rhabditida</taxon>
        <taxon>Rhabditina</taxon>
        <taxon>Rhabditomorpha</taxon>
        <taxon>Strongyloidea</taxon>
        <taxon>Ancylostomatidae</taxon>
        <taxon>Ancylostomatinae</taxon>
        <taxon>Ancylostoma</taxon>
    </lineage>
</organism>
<reference evidence="3" key="1">
    <citation type="journal article" date="2015" name="Nat. Genet.">
        <title>The genome and transcriptome of the zoonotic hookworm Ancylostoma ceylanicum identify infection-specific gene families.</title>
        <authorList>
            <person name="Schwarz E.M."/>
            <person name="Hu Y."/>
            <person name="Antoshechkin I."/>
            <person name="Miller M.M."/>
            <person name="Sternberg P.W."/>
            <person name="Aroian R.V."/>
        </authorList>
    </citation>
    <scope>NUCLEOTIDE SEQUENCE</scope>
    <source>
        <strain evidence="3">HY135</strain>
    </source>
</reference>
<protein>
    <submittedName>
        <fullName evidence="2">Uncharacterized protein</fullName>
    </submittedName>
</protein>
<gene>
    <name evidence="2" type="primary">Acey_s0015.g2721</name>
    <name evidence="2" type="ORF">Y032_0015g2721</name>
</gene>
<keyword evidence="1" id="KW-1133">Transmembrane helix</keyword>
<dbReference type="AlphaFoldDB" id="A0A016V9B1"/>
<accession>A0A016V9B1</accession>
<feature type="transmembrane region" description="Helical" evidence="1">
    <location>
        <begin position="20"/>
        <end position="37"/>
    </location>
</feature>
<dbReference type="OrthoDB" id="5848856at2759"/>
<comment type="caution">
    <text evidence="2">The sequence shown here is derived from an EMBL/GenBank/DDBJ whole genome shotgun (WGS) entry which is preliminary data.</text>
</comment>
<name>A0A016V9B1_9BILA</name>
<dbReference type="Proteomes" id="UP000024635">
    <property type="component" value="Unassembled WGS sequence"/>
</dbReference>
<keyword evidence="1" id="KW-0472">Membrane</keyword>
<keyword evidence="1" id="KW-0812">Transmembrane</keyword>
<evidence type="ECO:0000256" key="1">
    <source>
        <dbReference type="SAM" id="Phobius"/>
    </source>
</evidence>
<evidence type="ECO:0000313" key="3">
    <source>
        <dbReference type="Proteomes" id="UP000024635"/>
    </source>
</evidence>
<dbReference type="EMBL" id="JARK01001351">
    <property type="protein sequence ID" value="EYC23557.1"/>
    <property type="molecule type" value="Genomic_DNA"/>
</dbReference>
<keyword evidence="3" id="KW-1185">Reference proteome</keyword>